<comment type="subcellular location">
    <subcellularLocation>
        <location evidence="1">Membrane</location>
        <topology evidence="1">Multi-pass membrane protein</topology>
    </subcellularLocation>
</comment>
<keyword evidence="9" id="KW-1185">Reference proteome</keyword>
<feature type="transmembrane region" description="Helical" evidence="6">
    <location>
        <begin position="38"/>
        <end position="56"/>
    </location>
</feature>
<keyword evidence="3 6" id="KW-0812">Transmembrane</keyword>
<feature type="transmembrane region" description="Helical" evidence="6">
    <location>
        <begin position="12"/>
        <end position="32"/>
    </location>
</feature>
<comment type="similarity">
    <text evidence="2">Belongs to the GtrA family.</text>
</comment>
<dbReference type="InterPro" id="IPR007267">
    <property type="entry name" value="GtrA_DPMS_TM"/>
</dbReference>
<dbReference type="RefSeq" id="WP_188777365.1">
    <property type="nucleotide sequence ID" value="NZ_BMMB01000009.1"/>
</dbReference>
<proteinExistence type="inferred from homology"/>
<dbReference type="EMBL" id="JAVDQH010000013">
    <property type="protein sequence ID" value="MDR6245290.1"/>
    <property type="molecule type" value="Genomic_DNA"/>
</dbReference>
<reference evidence="8 9" key="1">
    <citation type="submission" date="2023-07" db="EMBL/GenBank/DDBJ databases">
        <title>Genomic Encyclopedia of Type Strains, Phase IV (KMG-IV): sequencing the most valuable type-strain genomes for metagenomic binning, comparative biology and taxonomic classification.</title>
        <authorList>
            <person name="Goeker M."/>
        </authorList>
    </citation>
    <scope>NUCLEOTIDE SEQUENCE [LARGE SCALE GENOMIC DNA]</scope>
    <source>
        <strain evidence="8 9">DSM 22170</strain>
    </source>
</reference>
<evidence type="ECO:0000256" key="1">
    <source>
        <dbReference type="ARBA" id="ARBA00004141"/>
    </source>
</evidence>
<keyword evidence="5 6" id="KW-0472">Membrane</keyword>
<evidence type="ECO:0000256" key="4">
    <source>
        <dbReference type="ARBA" id="ARBA00022989"/>
    </source>
</evidence>
<dbReference type="InterPro" id="IPR051401">
    <property type="entry name" value="GtrA_CellWall_Glycosyl"/>
</dbReference>
<dbReference type="PANTHER" id="PTHR38459">
    <property type="entry name" value="PROPHAGE BACTOPRENOL-LINKED GLUCOSE TRANSLOCASE HOMOLOG"/>
    <property type="match status" value="1"/>
</dbReference>
<comment type="caution">
    <text evidence="8">The sequence shown here is derived from an EMBL/GenBank/DDBJ whole genome shotgun (WGS) entry which is preliminary data.</text>
</comment>
<accession>A0ABU1J1B4</accession>
<organism evidence="8 9">
    <name type="scientific">Paenibacillus hunanensis</name>
    <dbReference type="NCBI Taxonomy" id="539262"/>
    <lineage>
        <taxon>Bacteria</taxon>
        <taxon>Bacillati</taxon>
        <taxon>Bacillota</taxon>
        <taxon>Bacilli</taxon>
        <taxon>Bacillales</taxon>
        <taxon>Paenibacillaceae</taxon>
        <taxon>Paenibacillus</taxon>
    </lineage>
</organism>
<dbReference type="Proteomes" id="UP001185028">
    <property type="component" value="Unassembled WGS sequence"/>
</dbReference>
<evidence type="ECO:0000259" key="7">
    <source>
        <dbReference type="Pfam" id="PF04138"/>
    </source>
</evidence>
<evidence type="ECO:0000256" key="6">
    <source>
        <dbReference type="SAM" id="Phobius"/>
    </source>
</evidence>
<gene>
    <name evidence="8" type="ORF">JOC58_003191</name>
</gene>
<evidence type="ECO:0000256" key="5">
    <source>
        <dbReference type="ARBA" id="ARBA00023136"/>
    </source>
</evidence>
<evidence type="ECO:0000256" key="3">
    <source>
        <dbReference type="ARBA" id="ARBA00022692"/>
    </source>
</evidence>
<evidence type="ECO:0000313" key="9">
    <source>
        <dbReference type="Proteomes" id="UP001185028"/>
    </source>
</evidence>
<feature type="domain" description="GtrA/DPMS transmembrane" evidence="7">
    <location>
        <begin position="13"/>
        <end position="124"/>
    </location>
</feature>
<evidence type="ECO:0000256" key="2">
    <source>
        <dbReference type="ARBA" id="ARBA00009399"/>
    </source>
</evidence>
<feature type="transmembrane region" description="Helical" evidence="6">
    <location>
        <begin position="76"/>
        <end position="95"/>
    </location>
</feature>
<feature type="transmembrane region" description="Helical" evidence="6">
    <location>
        <begin position="101"/>
        <end position="123"/>
    </location>
</feature>
<keyword evidence="4 6" id="KW-1133">Transmembrane helix</keyword>
<protein>
    <submittedName>
        <fullName evidence="8">Flippase GtrA</fullName>
    </submittedName>
</protein>
<dbReference type="Pfam" id="PF04138">
    <property type="entry name" value="GtrA_DPMS_TM"/>
    <property type="match status" value="1"/>
</dbReference>
<dbReference type="PANTHER" id="PTHR38459:SF1">
    <property type="entry name" value="PROPHAGE BACTOPRENOL-LINKED GLUCOSE TRANSLOCASE HOMOLOG"/>
    <property type="match status" value="1"/>
</dbReference>
<name>A0ABU1J1B4_9BACL</name>
<sequence length="125" mass="13750">MLVSKLFGSQAFRFAAVGVSNTAIDFIVFMLLQHLTGVAAAQIIGYSAGTANSYYWNRKWTFARGKGWDGAELIRFLLVNLSVALITSFVITLIPATIPVWIAKLCVTVLGLGINFGFSKLWVFR</sequence>
<evidence type="ECO:0000313" key="8">
    <source>
        <dbReference type="EMBL" id="MDR6245290.1"/>
    </source>
</evidence>